<dbReference type="GO" id="GO:0005886">
    <property type="term" value="C:plasma membrane"/>
    <property type="evidence" value="ECO:0007669"/>
    <property type="project" value="TreeGrafter"/>
</dbReference>
<reference evidence="2 3" key="1">
    <citation type="journal article" date="2014" name="PLoS Genet.">
        <title>Phylogenetically driven sequencing of extremely halophilic archaea reveals strategies for static and dynamic osmo-response.</title>
        <authorList>
            <person name="Becker E.A."/>
            <person name="Seitzer P.M."/>
            <person name="Tritt A."/>
            <person name="Larsen D."/>
            <person name="Krusor M."/>
            <person name="Yao A.I."/>
            <person name="Wu D."/>
            <person name="Madern D."/>
            <person name="Eisen J.A."/>
            <person name="Darling A.E."/>
            <person name="Facciotti M.T."/>
        </authorList>
    </citation>
    <scope>NUCLEOTIDE SEQUENCE [LARGE SCALE GENOMIC DNA]</scope>
    <source>
        <strain evidence="2 3">SP2</strain>
    </source>
</reference>
<gene>
    <name evidence="2" type="ORF">C490_18213</name>
</gene>
<dbReference type="Pfam" id="PF03729">
    <property type="entry name" value="DUF308"/>
    <property type="match status" value="1"/>
</dbReference>
<dbReference type="PANTHER" id="PTHR34989">
    <property type="entry name" value="PROTEIN HDED"/>
    <property type="match status" value="1"/>
</dbReference>
<feature type="transmembrane region" description="Helical" evidence="1">
    <location>
        <begin position="145"/>
        <end position="164"/>
    </location>
</feature>
<evidence type="ECO:0000256" key="1">
    <source>
        <dbReference type="SAM" id="Phobius"/>
    </source>
</evidence>
<dbReference type="InterPro" id="IPR052712">
    <property type="entry name" value="Acid_resist_chaperone_HdeD"/>
</dbReference>
<evidence type="ECO:0000313" key="2">
    <source>
        <dbReference type="EMBL" id="ELY62318.1"/>
    </source>
</evidence>
<feature type="transmembrane region" description="Helical" evidence="1">
    <location>
        <begin position="33"/>
        <end position="51"/>
    </location>
</feature>
<keyword evidence="1" id="KW-0812">Transmembrane</keyword>
<dbReference type="EMBL" id="AOIC01000128">
    <property type="protein sequence ID" value="ELY62318.1"/>
    <property type="molecule type" value="Genomic_DNA"/>
</dbReference>
<dbReference type="PATRIC" id="fig|797304.7.peg.3692"/>
<comment type="caution">
    <text evidence="2">The sequence shown here is derived from an EMBL/GenBank/DDBJ whole genome shotgun (WGS) entry which is preliminary data.</text>
</comment>
<dbReference type="AlphaFoldDB" id="L9XNV6"/>
<name>L9XNV6_NATGS</name>
<feature type="transmembrane region" description="Helical" evidence="1">
    <location>
        <begin position="57"/>
        <end position="76"/>
    </location>
</feature>
<protein>
    <recommendedName>
        <fullName evidence="4">HdeD family acid-resistance protein</fullName>
    </recommendedName>
</protein>
<dbReference type="Proteomes" id="UP000011613">
    <property type="component" value="Unassembled WGS sequence"/>
</dbReference>
<sequence>MFVRRVQCSMTPVHAVTTGAETPSYTLERGWKTLTIAGGVVGLLGLLAIAFPFVTGLSVTIAIGAILVVAGIVHGTHAFTARGWNGRLWQVALAVISVLAGVTLLVNPVLGLTSLTLLAIAYLLVDAVVELWITTRMADQPGRASIAASGLLSLVLATLIWVGLPASSVWAVGLLVGVSLFVTGLSMVIVAISSRSVAEANQSVTEPRQA</sequence>
<feature type="transmembrane region" description="Helical" evidence="1">
    <location>
        <begin position="112"/>
        <end position="133"/>
    </location>
</feature>
<keyword evidence="1" id="KW-0472">Membrane</keyword>
<accession>L9XNV6</accession>
<proteinExistence type="predicted"/>
<feature type="transmembrane region" description="Helical" evidence="1">
    <location>
        <begin position="170"/>
        <end position="192"/>
    </location>
</feature>
<evidence type="ECO:0008006" key="4">
    <source>
        <dbReference type="Google" id="ProtNLM"/>
    </source>
</evidence>
<feature type="transmembrane region" description="Helical" evidence="1">
    <location>
        <begin position="88"/>
        <end position="106"/>
    </location>
</feature>
<evidence type="ECO:0000313" key="3">
    <source>
        <dbReference type="Proteomes" id="UP000011613"/>
    </source>
</evidence>
<dbReference type="InterPro" id="IPR005325">
    <property type="entry name" value="DUF308_memb"/>
</dbReference>
<keyword evidence="1" id="KW-1133">Transmembrane helix</keyword>
<organism evidence="2 3">
    <name type="scientific">Natronobacterium gregoryi (strain ATCC 43098 / DSM 3393 / CCM 3738 / CIP 104747 / IAM 13177 / JCM 8860 / NBRC 102187 / NCIMB 2189 / SP2)</name>
    <dbReference type="NCBI Taxonomy" id="797304"/>
    <lineage>
        <taxon>Archaea</taxon>
        <taxon>Methanobacteriati</taxon>
        <taxon>Methanobacteriota</taxon>
        <taxon>Stenosarchaea group</taxon>
        <taxon>Halobacteria</taxon>
        <taxon>Halobacteriales</taxon>
        <taxon>Natrialbaceae</taxon>
        <taxon>Natronobacterium</taxon>
    </lineage>
</organism>
<dbReference type="PANTHER" id="PTHR34989:SF1">
    <property type="entry name" value="PROTEIN HDED"/>
    <property type="match status" value="1"/>
</dbReference>